<keyword evidence="8 18" id="KW-0812">Transmembrane</keyword>
<keyword evidence="16 18" id="KW-0472">Membrane</keyword>
<protein>
    <recommendedName>
        <fullName evidence="5 18">NADH-ubiquinone oxidoreductase chain 2</fullName>
        <ecNumber evidence="4 18">7.1.1.2</ecNumber>
    </recommendedName>
</protein>
<name>A0A3G2JZX8_9ACAR</name>
<dbReference type="PANTHER" id="PTHR46552:SF1">
    <property type="entry name" value="NADH-UBIQUINONE OXIDOREDUCTASE CHAIN 2"/>
    <property type="match status" value="1"/>
</dbReference>
<evidence type="ECO:0000313" key="20">
    <source>
        <dbReference type="EMBL" id="AYN50598.1"/>
    </source>
</evidence>
<evidence type="ECO:0000256" key="4">
    <source>
        <dbReference type="ARBA" id="ARBA00012944"/>
    </source>
</evidence>
<dbReference type="AlphaFoldDB" id="A0A3G2JZX8"/>
<dbReference type="GO" id="GO:0006120">
    <property type="term" value="P:mitochondrial electron transport, NADH to ubiquinone"/>
    <property type="evidence" value="ECO:0007669"/>
    <property type="project" value="InterPro"/>
</dbReference>
<dbReference type="PRINTS" id="PR01436">
    <property type="entry name" value="NADHDHGNASE2"/>
</dbReference>
<feature type="transmembrane region" description="Helical" evidence="18">
    <location>
        <begin position="53"/>
        <end position="81"/>
    </location>
</feature>
<feature type="transmembrane region" description="Helical" evidence="18">
    <location>
        <begin position="250"/>
        <end position="278"/>
    </location>
</feature>
<keyword evidence="12 18" id="KW-1133">Transmembrane helix</keyword>
<evidence type="ECO:0000256" key="9">
    <source>
        <dbReference type="ARBA" id="ARBA00022792"/>
    </source>
</evidence>
<dbReference type="InterPro" id="IPR001750">
    <property type="entry name" value="ND/Mrp_TM"/>
</dbReference>
<evidence type="ECO:0000256" key="8">
    <source>
        <dbReference type="ARBA" id="ARBA00022692"/>
    </source>
</evidence>
<evidence type="ECO:0000256" key="15">
    <source>
        <dbReference type="ARBA" id="ARBA00023128"/>
    </source>
</evidence>
<organism evidence="20">
    <name type="scientific">Ornithodoros tholozani</name>
    <dbReference type="NCBI Taxonomy" id="554291"/>
    <lineage>
        <taxon>Eukaryota</taxon>
        <taxon>Metazoa</taxon>
        <taxon>Ecdysozoa</taxon>
        <taxon>Arthropoda</taxon>
        <taxon>Chelicerata</taxon>
        <taxon>Arachnida</taxon>
        <taxon>Acari</taxon>
        <taxon>Parasitiformes</taxon>
        <taxon>Ixodida</taxon>
        <taxon>Ixodoidea</taxon>
        <taxon>Argasidae</taxon>
        <taxon>Ornithodorinae</taxon>
        <taxon>Ornithodoros</taxon>
    </lineage>
</organism>
<keyword evidence="6" id="KW-0813">Transport</keyword>
<evidence type="ECO:0000256" key="16">
    <source>
        <dbReference type="ARBA" id="ARBA00023136"/>
    </source>
</evidence>
<evidence type="ECO:0000256" key="17">
    <source>
        <dbReference type="ARBA" id="ARBA00049551"/>
    </source>
</evidence>
<keyword evidence="15 18" id="KW-0496">Mitochondrion</keyword>
<feature type="transmembrane region" description="Helical" evidence="18">
    <location>
        <begin position="189"/>
        <end position="215"/>
    </location>
</feature>
<feature type="transmembrane region" description="Helical" evidence="18">
    <location>
        <begin position="299"/>
        <end position="320"/>
    </location>
</feature>
<keyword evidence="9 18" id="KW-0999">Mitochondrion inner membrane</keyword>
<feature type="domain" description="NADH:quinone oxidoreductase/Mrp antiporter transmembrane" evidence="19">
    <location>
        <begin position="22"/>
        <end position="272"/>
    </location>
</feature>
<feature type="transmembrane region" description="Helical" evidence="18">
    <location>
        <begin position="114"/>
        <end position="135"/>
    </location>
</feature>
<evidence type="ECO:0000256" key="18">
    <source>
        <dbReference type="RuleBase" id="RU003403"/>
    </source>
</evidence>
<comment type="catalytic activity">
    <reaction evidence="17 18">
        <text>a ubiquinone + NADH + 5 H(+)(in) = a ubiquinol + NAD(+) + 4 H(+)(out)</text>
        <dbReference type="Rhea" id="RHEA:29091"/>
        <dbReference type="Rhea" id="RHEA-COMP:9565"/>
        <dbReference type="Rhea" id="RHEA-COMP:9566"/>
        <dbReference type="ChEBI" id="CHEBI:15378"/>
        <dbReference type="ChEBI" id="CHEBI:16389"/>
        <dbReference type="ChEBI" id="CHEBI:17976"/>
        <dbReference type="ChEBI" id="CHEBI:57540"/>
        <dbReference type="ChEBI" id="CHEBI:57945"/>
        <dbReference type="EC" id="7.1.1.2"/>
    </reaction>
</comment>
<evidence type="ECO:0000256" key="1">
    <source>
        <dbReference type="ARBA" id="ARBA00003257"/>
    </source>
</evidence>
<evidence type="ECO:0000256" key="14">
    <source>
        <dbReference type="ARBA" id="ARBA00023075"/>
    </source>
</evidence>
<evidence type="ECO:0000256" key="11">
    <source>
        <dbReference type="ARBA" id="ARBA00022982"/>
    </source>
</evidence>
<keyword evidence="14 18" id="KW-0830">Ubiquinone</keyword>
<dbReference type="PANTHER" id="PTHR46552">
    <property type="entry name" value="NADH-UBIQUINONE OXIDOREDUCTASE CHAIN 2"/>
    <property type="match status" value="1"/>
</dbReference>
<evidence type="ECO:0000256" key="7">
    <source>
        <dbReference type="ARBA" id="ARBA00022660"/>
    </source>
</evidence>
<feature type="transmembrane region" description="Helical" evidence="18">
    <location>
        <begin position="141"/>
        <end position="159"/>
    </location>
</feature>
<feature type="transmembrane region" description="Helical" evidence="18">
    <location>
        <begin position="6"/>
        <end position="32"/>
    </location>
</feature>
<evidence type="ECO:0000256" key="5">
    <source>
        <dbReference type="ARBA" id="ARBA00021008"/>
    </source>
</evidence>
<evidence type="ECO:0000256" key="10">
    <source>
        <dbReference type="ARBA" id="ARBA00022967"/>
    </source>
</evidence>
<comment type="function">
    <text evidence="1">Core subunit of the mitochondrial membrane respiratory chain NADH dehydrogenase (Complex I) that is believed to belong to the minimal assembly required for catalysis. Complex I functions in the transfer of electrons from NADH to the respiratory chain. The immediate electron acceptor for the enzyme is believed to be ubiquinone.</text>
</comment>
<proteinExistence type="inferred from homology"/>
<evidence type="ECO:0000256" key="13">
    <source>
        <dbReference type="ARBA" id="ARBA00023027"/>
    </source>
</evidence>
<dbReference type="EC" id="7.1.1.2" evidence="4 18"/>
<geneLocation type="mitochondrion" evidence="20"/>
<accession>A0A3G2JZX8</accession>
<dbReference type="InterPro" id="IPR003917">
    <property type="entry name" value="NADH_UbQ_OxRdtase_chain2"/>
</dbReference>
<evidence type="ECO:0000256" key="6">
    <source>
        <dbReference type="ARBA" id="ARBA00022448"/>
    </source>
</evidence>
<gene>
    <name evidence="20" type="primary">ND2</name>
</gene>
<keyword evidence="10 18" id="KW-1278">Translocase</keyword>
<dbReference type="RefSeq" id="YP_009536333.1">
    <property type="nucleotide sequence ID" value="NC_039830.1"/>
</dbReference>
<evidence type="ECO:0000256" key="12">
    <source>
        <dbReference type="ARBA" id="ARBA00022989"/>
    </source>
</evidence>
<dbReference type="GO" id="GO:0005743">
    <property type="term" value="C:mitochondrial inner membrane"/>
    <property type="evidence" value="ECO:0007669"/>
    <property type="project" value="UniProtKB-SubCell"/>
</dbReference>
<keyword evidence="13 18" id="KW-0520">NAD</keyword>
<feature type="transmembrane region" description="Helical" evidence="18">
    <location>
        <begin position="227"/>
        <end position="244"/>
    </location>
</feature>
<feature type="transmembrane region" description="Helical" evidence="18">
    <location>
        <begin position="87"/>
        <end position="107"/>
    </location>
</feature>
<keyword evidence="11 18" id="KW-0249">Electron transport</keyword>
<evidence type="ECO:0000256" key="3">
    <source>
        <dbReference type="ARBA" id="ARBA00007012"/>
    </source>
</evidence>
<comment type="subcellular location">
    <subcellularLocation>
        <location evidence="2 18">Mitochondrion inner membrane</location>
        <topology evidence="2 18">Multi-pass membrane protein</topology>
    </subcellularLocation>
</comment>
<sequence>MNTLKILFLWMLAISIMMALSSSSMMALWLCLEINMMSFIPLMNSSSLISTESLTLYFIVQALASSIFIFSISFFLLNWIFLFQKMTYFLIVSMLIKLGAPPFHFWFPQICEGLPLLTFFLLTTIQKFIPLHILTFSDTRILPLFILLSTIVGSFGGFTQFSIRKILAFSSIAHLGWMMSLIYTTSSLWLIYLLTYLTLIGLTLVILSMSSINFINQVKPNSSNNCNLTLIISLLSLGGMPPFLGFFMKWLAMSVIMAHALVLLIPLIMSSLINLYFYTRVLYPLMLKFYSKSKYTFSLNFPLTMMLTLQISSIFLLIPFI</sequence>
<dbReference type="EMBL" id="MF818023">
    <property type="protein sequence ID" value="AYN50598.1"/>
    <property type="molecule type" value="Genomic_DNA"/>
</dbReference>
<evidence type="ECO:0000259" key="19">
    <source>
        <dbReference type="Pfam" id="PF00361"/>
    </source>
</evidence>
<keyword evidence="7 18" id="KW-0679">Respiratory chain</keyword>
<dbReference type="GO" id="GO:0008137">
    <property type="term" value="F:NADH dehydrogenase (ubiquinone) activity"/>
    <property type="evidence" value="ECO:0007669"/>
    <property type="project" value="UniProtKB-EC"/>
</dbReference>
<reference evidence="20" key="1">
    <citation type="journal article" date="2019" name="Ticks Tick Borne Dis.">
        <title>Argasid and ixodid systematics: Implications for soft tick evolution and systematics, with a new argasid species list.</title>
        <authorList>
            <person name="Mans B.J."/>
            <person name="Featherston J."/>
            <person name="Kvas M."/>
            <person name="Pillay K.A."/>
            <person name="de Klerk D.G."/>
            <person name="Pienaar R."/>
            <person name="de Castro M.H."/>
            <person name="Schwan T.G."/>
            <person name="Lopez J.E."/>
            <person name="Teel P."/>
            <person name="Perez de Leon A.A."/>
            <person name="Sonenshine D.E."/>
            <person name="Egekwu N.I."/>
            <person name="Bakkes D.K."/>
            <person name="Heyne H."/>
            <person name="Kanduma E.G."/>
            <person name="Nyangiwe N."/>
            <person name="Bouattour A."/>
            <person name="Latif A.A."/>
        </authorList>
    </citation>
    <scope>NUCLEOTIDE SEQUENCE</scope>
</reference>
<dbReference type="InterPro" id="IPR050175">
    <property type="entry name" value="Complex_I_Subunit_2"/>
</dbReference>
<comment type="similarity">
    <text evidence="3 18">Belongs to the complex I subunit 2 family.</text>
</comment>
<dbReference type="CTD" id="4536"/>
<dbReference type="GeneID" id="38339234"/>
<dbReference type="Pfam" id="PF00361">
    <property type="entry name" value="Proton_antipo_M"/>
    <property type="match status" value="1"/>
</dbReference>
<comment type="function">
    <text evidence="18">Core subunit of the mitochondrial membrane respiratory chain NADH dehydrogenase (Complex I) which catalyzes electron transfer from NADH through the respiratory chain, using ubiquinone as an electron acceptor. Essential for the catalytic activity and assembly of complex I.</text>
</comment>
<evidence type="ECO:0000256" key="2">
    <source>
        <dbReference type="ARBA" id="ARBA00004448"/>
    </source>
</evidence>